<dbReference type="CDD" id="cd11333">
    <property type="entry name" value="AmyAc_SI_OligoGlu_DGase"/>
    <property type="match status" value="1"/>
</dbReference>
<dbReference type="InterPro" id="IPR006047">
    <property type="entry name" value="GH13_cat_dom"/>
</dbReference>
<evidence type="ECO:0000313" key="5">
    <source>
        <dbReference type="EMBL" id="MDT0583037.1"/>
    </source>
</evidence>
<dbReference type="Gene3D" id="3.20.20.80">
    <property type="entry name" value="Glycosidases"/>
    <property type="match status" value="1"/>
</dbReference>
<dbReference type="Proteomes" id="UP001249020">
    <property type="component" value="Unassembled WGS sequence"/>
</dbReference>
<dbReference type="Gene3D" id="2.60.40.1180">
    <property type="entry name" value="Golgi alpha-mannosidase II"/>
    <property type="match status" value="1"/>
</dbReference>
<dbReference type="Pfam" id="PF00128">
    <property type="entry name" value="Alpha-amylase"/>
    <property type="match status" value="1"/>
</dbReference>
<dbReference type="FunFam" id="3.20.20.80:FF:000064">
    <property type="entry name" value="Oligo-1,6-glucosidase"/>
    <property type="match status" value="2"/>
</dbReference>
<gene>
    <name evidence="5" type="ORF">RM544_10850</name>
</gene>
<dbReference type="EMBL" id="JAVRIE010000004">
    <property type="protein sequence ID" value="MDT0583037.1"/>
    <property type="molecule type" value="Genomic_DNA"/>
</dbReference>
<sequence length="565" mass="66657">MKLKDLQRKWWKEGVVYQIYPRSFKDSTGDGVGDLRGIIDKLDYIQSLGVDIIWLNPIYSSPNDDNGYDISDYRNIMTEFGSMSDFDELLAGMHERGMKVVMDLVVNHSSDEHEWFQQSRSSRDNPYRDYYHWWPAEDGEPPRRWSYFDPEANAWKYDATTDAYYLHYFSVKQPDLNWENPKLRAEIYDMMHFWFKKGIDGFRMDVITFISKHDGYPEFPEEYQGQAMIDMYAKGPRLHEYLHEMHEEVLKHYDCMTVAEGPGTHIDNVLDLVSEEREELNMNYHFDHQAIGVGDRFLVNEDFQNLVKFKKVMSDWDAVFNEKGWGTIYFGNHDFSRMVSRWGDDSPEYRRFSSKLLSTYLLSMRGTPYYYMGDEIGMTNIKFDNIEDYQDLMTLNWYELTKQEGGDLDAFMESHKLCSRDNARTPIQWDDTENAGFTKGKPWLKVNPNYAEVNVASQEHDPDSELNYFRKMVKLRKQELCLVYGEYRLLLPEHTDIYAYTRTLDDEVILVLLNQSRNAHSLDLVELTGLEVSGCEVLIDNYENHSEQSALGHLRPHQAKLIRIK</sequence>
<comment type="caution">
    <text evidence="5">The sequence shown here is derived from an EMBL/GenBank/DDBJ whole genome shotgun (WGS) entry which is preliminary data.</text>
</comment>
<evidence type="ECO:0000256" key="3">
    <source>
        <dbReference type="ARBA" id="ARBA00023295"/>
    </source>
</evidence>
<organism evidence="5 6">
    <name type="scientific">Brumicola blandensis</name>
    <dbReference type="NCBI Taxonomy" id="3075611"/>
    <lineage>
        <taxon>Bacteria</taxon>
        <taxon>Pseudomonadati</taxon>
        <taxon>Pseudomonadota</taxon>
        <taxon>Gammaproteobacteria</taxon>
        <taxon>Alteromonadales</taxon>
        <taxon>Alteromonadaceae</taxon>
        <taxon>Brumicola</taxon>
    </lineage>
</organism>
<dbReference type="InterPro" id="IPR045857">
    <property type="entry name" value="O16G_dom_2"/>
</dbReference>
<evidence type="ECO:0000256" key="1">
    <source>
        <dbReference type="ARBA" id="ARBA00008061"/>
    </source>
</evidence>
<dbReference type="NCBIfam" id="NF008183">
    <property type="entry name" value="PRK10933.1"/>
    <property type="match status" value="1"/>
</dbReference>
<dbReference type="Gene3D" id="3.90.400.10">
    <property type="entry name" value="Oligo-1,6-glucosidase, Domain 2"/>
    <property type="match status" value="1"/>
</dbReference>
<keyword evidence="2" id="KW-0378">Hydrolase</keyword>
<dbReference type="InterPro" id="IPR017853">
    <property type="entry name" value="GH"/>
</dbReference>
<comment type="similarity">
    <text evidence="1">Belongs to the glycosyl hydrolase 13 family.</text>
</comment>
<dbReference type="AlphaFoldDB" id="A0AAW8R1J8"/>
<dbReference type="PANTHER" id="PTHR10357:SF184">
    <property type="entry name" value="OLIGO-1,6-GLUCOSIDASE 1"/>
    <property type="match status" value="1"/>
</dbReference>
<dbReference type="InterPro" id="IPR013780">
    <property type="entry name" value="Glyco_hydro_b"/>
</dbReference>
<accession>A0AAW8R1J8</accession>
<proteinExistence type="inferred from homology"/>
<dbReference type="GO" id="GO:0009313">
    <property type="term" value="P:oligosaccharide catabolic process"/>
    <property type="evidence" value="ECO:0007669"/>
    <property type="project" value="TreeGrafter"/>
</dbReference>
<dbReference type="SUPFAM" id="SSF51445">
    <property type="entry name" value="(Trans)glycosidases"/>
    <property type="match status" value="1"/>
</dbReference>
<dbReference type="Pfam" id="PF16657">
    <property type="entry name" value="Malt_amylase_C"/>
    <property type="match status" value="1"/>
</dbReference>
<dbReference type="PANTHER" id="PTHR10357">
    <property type="entry name" value="ALPHA-AMYLASE FAMILY MEMBER"/>
    <property type="match status" value="1"/>
</dbReference>
<evidence type="ECO:0000256" key="2">
    <source>
        <dbReference type="ARBA" id="ARBA00022801"/>
    </source>
</evidence>
<dbReference type="SUPFAM" id="SSF51011">
    <property type="entry name" value="Glycosyl hydrolase domain"/>
    <property type="match status" value="1"/>
</dbReference>
<dbReference type="InterPro" id="IPR032091">
    <property type="entry name" value="Malt_amylase-like_C"/>
</dbReference>
<evidence type="ECO:0000259" key="4">
    <source>
        <dbReference type="SMART" id="SM00642"/>
    </source>
</evidence>
<name>A0AAW8R1J8_9ALTE</name>
<keyword evidence="3" id="KW-0326">Glycosidase</keyword>
<feature type="domain" description="Glycosyl hydrolase family 13 catalytic" evidence="4">
    <location>
        <begin position="18"/>
        <end position="424"/>
    </location>
</feature>
<keyword evidence="6" id="KW-1185">Reference proteome</keyword>
<reference evidence="5 6" key="1">
    <citation type="submission" date="2023-09" db="EMBL/GenBank/DDBJ databases">
        <authorList>
            <person name="Rey-Velasco X."/>
        </authorList>
    </citation>
    <scope>NUCLEOTIDE SEQUENCE [LARGE SCALE GENOMIC DNA]</scope>
    <source>
        <strain evidence="5 6">W409</strain>
    </source>
</reference>
<evidence type="ECO:0000313" key="6">
    <source>
        <dbReference type="Proteomes" id="UP001249020"/>
    </source>
</evidence>
<dbReference type="RefSeq" id="WP_311361815.1">
    <property type="nucleotide sequence ID" value="NZ_JAVRIE010000004.1"/>
</dbReference>
<protein>
    <submittedName>
        <fullName evidence="5">Alpha-glucosidase</fullName>
    </submittedName>
</protein>
<dbReference type="GO" id="GO:0004556">
    <property type="term" value="F:alpha-amylase activity"/>
    <property type="evidence" value="ECO:0007669"/>
    <property type="project" value="TreeGrafter"/>
</dbReference>
<dbReference type="SMART" id="SM00642">
    <property type="entry name" value="Aamy"/>
    <property type="match status" value="1"/>
</dbReference>